<protein>
    <submittedName>
        <fullName evidence="2">Uncharacterized protein LOC115629535</fullName>
    </submittedName>
</protein>
<dbReference type="GeneID" id="115629535"/>
<dbReference type="RefSeq" id="XP_030381874.1">
    <property type="nucleotide sequence ID" value="XM_030526014.1"/>
</dbReference>
<evidence type="ECO:0000313" key="1">
    <source>
        <dbReference type="Proteomes" id="UP000504634"/>
    </source>
</evidence>
<dbReference type="OrthoDB" id="7849454at2759"/>
<proteinExistence type="predicted"/>
<dbReference type="AlphaFoldDB" id="A0A6J2U0J3"/>
<name>A0A6J2U0J3_DROLE</name>
<reference evidence="2" key="1">
    <citation type="submission" date="2025-08" db="UniProtKB">
        <authorList>
            <consortium name="RefSeq"/>
        </authorList>
    </citation>
    <scope>IDENTIFICATION</scope>
    <source>
        <strain evidence="2">11010-0011.00</strain>
        <tissue evidence="2">Whole body</tissue>
    </source>
</reference>
<dbReference type="Proteomes" id="UP000504634">
    <property type="component" value="Unplaced"/>
</dbReference>
<evidence type="ECO:0000313" key="2">
    <source>
        <dbReference type="RefSeq" id="XP_030381874.1"/>
    </source>
</evidence>
<keyword evidence="1" id="KW-1185">Reference proteome</keyword>
<sequence>MILKDPPTLKDVLKIFIVGLALRSYAVTSDSNGQERRTSIGHEFARRVQLAANRMVIAKHYRFVKNRRLMWCMTPERLKDYDAKNKQRAAEQKRELTQSVQEFVTKVNPNVK</sequence>
<accession>A0A6J2U0J3</accession>
<gene>
    <name evidence="2" type="primary">LOC115629535</name>
</gene>
<organism evidence="1 2">
    <name type="scientific">Drosophila lebanonensis</name>
    <name type="common">Fruit fly</name>
    <name type="synonym">Scaptodrosophila lebanonensis</name>
    <dbReference type="NCBI Taxonomy" id="7225"/>
    <lineage>
        <taxon>Eukaryota</taxon>
        <taxon>Metazoa</taxon>
        <taxon>Ecdysozoa</taxon>
        <taxon>Arthropoda</taxon>
        <taxon>Hexapoda</taxon>
        <taxon>Insecta</taxon>
        <taxon>Pterygota</taxon>
        <taxon>Neoptera</taxon>
        <taxon>Endopterygota</taxon>
        <taxon>Diptera</taxon>
        <taxon>Brachycera</taxon>
        <taxon>Muscomorpha</taxon>
        <taxon>Ephydroidea</taxon>
        <taxon>Drosophilidae</taxon>
        <taxon>Scaptodrosophila</taxon>
    </lineage>
</organism>